<name>A0A328V8R3_9CHLR</name>
<keyword evidence="2" id="KW-0472">Membrane</keyword>
<feature type="transmembrane region" description="Helical" evidence="2">
    <location>
        <begin position="91"/>
        <end position="113"/>
    </location>
</feature>
<reference evidence="3 4" key="1">
    <citation type="submission" date="2016-08" db="EMBL/GenBank/DDBJ databases">
        <title>Analysis of Carbohydrate Active Enzymes in Thermogemmatispora T81 Reveals Carbohydrate Degradation Ability.</title>
        <authorList>
            <person name="Tomazini A."/>
            <person name="Lal S."/>
            <person name="Stott M."/>
            <person name="Henrissat B."/>
            <person name="Polikarpov I."/>
            <person name="Sparling R."/>
            <person name="Levin D.B."/>
        </authorList>
    </citation>
    <scope>NUCLEOTIDE SEQUENCE [LARGE SCALE GENOMIC DNA]</scope>
    <source>
        <strain evidence="3 4">T81</strain>
    </source>
</reference>
<feature type="region of interest" description="Disordered" evidence="1">
    <location>
        <begin position="1"/>
        <end position="42"/>
    </location>
</feature>
<dbReference type="AlphaFoldDB" id="A0A328V8R3"/>
<comment type="caution">
    <text evidence="3">The sequence shown here is derived from an EMBL/GenBank/DDBJ whole genome shotgun (WGS) entry which is preliminary data.</text>
</comment>
<protein>
    <submittedName>
        <fullName evidence="3">Uncharacterized protein</fullName>
    </submittedName>
</protein>
<keyword evidence="2" id="KW-1133">Transmembrane helix</keyword>
<keyword evidence="2" id="KW-0812">Transmembrane</keyword>
<evidence type="ECO:0000313" key="3">
    <source>
        <dbReference type="EMBL" id="RAQ93997.1"/>
    </source>
</evidence>
<accession>A0A328V8R3</accession>
<keyword evidence="4" id="KW-1185">Reference proteome</keyword>
<dbReference type="RefSeq" id="WP_112425528.1">
    <property type="nucleotide sequence ID" value="NZ_MCIF01000002.1"/>
</dbReference>
<evidence type="ECO:0000256" key="2">
    <source>
        <dbReference type="SAM" id="Phobius"/>
    </source>
</evidence>
<gene>
    <name evidence="3" type="ORF">A4R35_00535</name>
</gene>
<feature type="transmembrane region" description="Helical" evidence="2">
    <location>
        <begin position="59"/>
        <end position="79"/>
    </location>
</feature>
<evidence type="ECO:0000313" key="4">
    <source>
        <dbReference type="Proteomes" id="UP000248706"/>
    </source>
</evidence>
<feature type="compositionally biased region" description="Polar residues" evidence="1">
    <location>
        <begin position="32"/>
        <end position="41"/>
    </location>
</feature>
<proteinExistence type="predicted"/>
<sequence>MSEDDWQPPLNRSARSDRPEGLSPSDQADVAPSSQSQQVSERSLWLQRRAQVKEKQDQYAAGVCLADLIGLIVLFAFFVAFNGHLISSGAFMIAMVVDGALMATVHVIAYAMARRAEDIY</sequence>
<evidence type="ECO:0000256" key="1">
    <source>
        <dbReference type="SAM" id="MobiDB-lite"/>
    </source>
</evidence>
<organism evidence="3 4">
    <name type="scientific">Thermogemmatispora tikiterensis</name>
    <dbReference type="NCBI Taxonomy" id="1825093"/>
    <lineage>
        <taxon>Bacteria</taxon>
        <taxon>Bacillati</taxon>
        <taxon>Chloroflexota</taxon>
        <taxon>Ktedonobacteria</taxon>
        <taxon>Thermogemmatisporales</taxon>
        <taxon>Thermogemmatisporaceae</taxon>
        <taxon>Thermogemmatispora</taxon>
    </lineage>
</organism>
<dbReference type="Proteomes" id="UP000248706">
    <property type="component" value="Unassembled WGS sequence"/>
</dbReference>
<dbReference type="EMBL" id="MCIF01000002">
    <property type="protein sequence ID" value="RAQ93997.1"/>
    <property type="molecule type" value="Genomic_DNA"/>
</dbReference>